<evidence type="ECO:0000256" key="2">
    <source>
        <dbReference type="ARBA" id="ARBA00022670"/>
    </source>
</evidence>
<dbReference type="InterPro" id="IPR022398">
    <property type="entry name" value="Peptidase_S8_His-AS"/>
</dbReference>
<dbReference type="InterPro" id="IPR050131">
    <property type="entry name" value="Peptidase_S8_subtilisin-like"/>
</dbReference>
<evidence type="ECO:0000313" key="9">
    <source>
        <dbReference type="EMBL" id="MBL0718607.1"/>
    </source>
</evidence>
<proteinExistence type="inferred from homology"/>
<dbReference type="InterPro" id="IPR023827">
    <property type="entry name" value="Peptidase_S8_Asp-AS"/>
</dbReference>
<dbReference type="GO" id="GO:0006508">
    <property type="term" value="P:proteolysis"/>
    <property type="evidence" value="ECO:0007669"/>
    <property type="project" value="UniProtKB-KW"/>
</dbReference>
<evidence type="ECO:0000256" key="5">
    <source>
        <dbReference type="PROSITE-ProRule" id="PRU01240"/>
    </source>
</evidence>
<dbReference type="InterPro" id="IPR015500">
    <property type="entry name" value="Peptidase_S8_subtilisin-rel"/>
</dbReference>
<keyword evidence="10" id="KW-1185">Reference proteome</keyword>
<evidence type="ECO:0000256" key="4">
    <source>
        <dbReference type="ARBA" id="ARBA00022825"/>
    </source>
</evidence>
<comment type="similarity">
    <text evidence="1 5 6">Belongs to the peptidase S8 family.</text>
</comment>
<organism evidence="9 10">
    <name type="scientific">Aquariibacter lacus</name>
    <dbReference type="NCBI Taxonomy" id="2801332"/>
    <lineage>
        <taxon>Bacteria</taxon>
        <taxon>Pseudomonadati</taxon>
        <taxon>Pseudomonadota</taxon>
        <taxon>Betaproteobacteria</taxon>
        <taxon>Burkholderiales</taxon>
        <taxon>Sphaerotilaceae</taxon>
        <taxon>Aquariibacter</taxon>
    </lineage>
</organism>
<dbReference type="PROSITE" id="PS00136">
    <property type="entry name" value="SUBTILASE_ASP"/>
    <property type="match status" value="1"/>
</dbReference>
<gene>
    <name evidence="9" type="ORF">JI742_01775</name>
</gene>
<evidence type="ECO:0000256" key="3">
    <source>
        <dbReference type="ARBA" id="ARBA00022801"/>
    </source>
</evidence>
<dbReference type="PANTHER" id="PTHR43806">
    <property type="entry name" value="PEPTIDASE S8"/>
    <property type="match status" value="1"/>
</dbReference>
<dbReference type="InterPro" id="IPR036852">
    <property type="entry name" value="Peptidase_S8/S53_dom_sf"/>
</dbReference>
<dbReference type="PANTHER" id="PTHR43806:SF11">
    <property type="entry name" value="CEREVISIN-RELATED"/>
    <property type="match status" value="1"/>
</dbReference>
<reference evidence="9 10" key="1">
    <citation type="submission" date="2021-01" db="EMBL/GenBank/DDBJ databases">
        <title>Piscinibacter sp. Jin2 Genome sequencing and assembly.</title>
        <authorList>
            <person name="Kim I."/>
        </authorList>
    </citation>
    <scope>NUCLEOTIDE SEQUENCE [LARGE SCALE GENOMIC DNA]</scope>
    <source>
        <strain evidence="9 10">Jin2</strain>
    </source>
</reference>
<dbReference type="RefSeq" id="WP_201823435.1">
    <property type="nucleotide sequence ID" value="NZ_JAERRA010000001.1"/>
</dbReference>
<keyword evidence="7" id="KW-0732">Signal</keyword>
<dbReference type="CDD" id="cd04077">
    <property type="entry name" value="Peptidases_S8_PCSK9_ProteinaseK_like"/>
    <property type="match status" value="1"/>
</dbReference>
<keyword evidence="3 5" id="KW-0378">Hydrolase</keyword>
<dbReference type="InterPro" id="IPR023828">
    <property type="entry name" value="Peptidase_S8_Ser-AS"/>
</dbReference>
<protein>
    <submittedName>
        <fullName evidence="9">S8 family peptidase</fullName>
    </submittedName>
</protein>
<dbReference type="Proteomes" id="UP000643207">
    <property type="component" value="Unassembled WGS sequence"/>
</dbReference>
<evidence type="ECO:0000256" key="1">
    <source>
        <dbReference type="ARBA" id="ARBA00011073"/>
    </source>
</evidence>
<dbReference type="GO" id="GO:0005615">
    <property type="term" value="C:extracellular space"/>
    <property type="evidence" value="ECO:0007669"/>
    <property type="project" value="TreeGrafter"/>
</dbReference>
<dbReference type="InterPro" id="IPR037045">
    <property type="entry name" value="S8pro/Inhibitor_I9_sf"/>
</dbReference>
<dbReference type="SUPFAM" id="SSF54897">
    <property type="entry name" value="Protease propeptides/inhibitors"/>
    <property type="match status" value="1"/>
</dbReference>
<keyword evidence="2 5" id="KW-0645">Protease</keyword>
<dbReference type="EMBL" id="JAERRA010000001">
    <property type="protein sequence ID" value="MBL0718607.1"/>
    <property type="molecule type" value="Genomic_DNA"/>
</dbReference>
<feature type="domain" description="Peptidase S8/S53" evidence="8">
    <location>
        <begin position="166"/>
        <end position="395"/>
    </location>
</feature>
<dbReference type="PRINTS" id="PR00723">
    <property type="entry name" value="SUBTILISIN"/>
</dbReference>
<feature type="active site" description="Charge relay system" evidence="5">
    <location>
        <position position="207"/>
    </location>
</feature>
<dbReference type="PROSITE" id="PS00137">
    <property type="entry name" value="SUBTILASE_HIS"/>
    <property type="match status" value="1"/>
</dbReference>
<feature type="chain" id="PRO_5040760475" evidence="7">
    <location>
        <begin position="30"/>
        <end position="523"/>
    </location>
</feature>
<dbReference type="FunFam" id="3.40.50.200:FF:000014">
    <property type="entry name" value="Proteinase K"/>
    <property type="match status" value="1"/>
</dbReference>
<evidence type="ECO:0000256" key="7">
    <source>
        <dbReference type="SAM" id="SignalP"/>
    </source>
</evidence>
<comment type="caution">
    <text evidence="9">The sequence shown here is derived from an EMBL/GenBank/DDBJ whole genome shotgun (WGS) entry which is preliminary data.</text>
</comment>
<feature type="active site" description="Charge relay system" evidence="5">
    <location>
        <position position="174"/>
    </location>
</feature>
<dbReference type="InterPro" id="IPR000209">
    <property type="entry name" value="Peptidase_S8/S53_dom"/>
</dbReference>
<feature type="signal peptide" evidence="7">
    <location>
        <begin position="1"/>
        <end position="29"/>
    </location>
</feature>
<dbReference type="PROSITE" id="PS00138">
    <property type="entry name" value="SUBTILASE_SER"/>
    <property type="match status" value="1"/>
</dbReference>
<dbReference type="Gene3D" id="3.30.70.80">
    <property type="entry name" value="Peptidase S8 propeptide/proteinase inhibitor I9"/>
    <property type="match status" value="1"/>
</dbReference>
<evidence type="ECO:0000259" key="8">
    <source>
        <dbReference type="Pfam" id="PF00082"/>
    </source>
</evidence>
<keyword evidence="4 5" id="KW-0720">Serine protease</keyword>
<dbReference type="Pfam" id="PF00082">
    <property type="entry name" value="Peptidase_S8"/>
    <property type="match status" value="1"/>
</dbReference>
<dbReference type="InterPro" id="IPR034193">
    <property type="entry name" value="PCSK9_ProteinaseK-like"/>
</dbReference>
<dbReference type="GO" id="GO:0004252">
    <property type="term" value="F:serine-type endopeptidase activity"/>
    <property type="evidence" value="ECO:0007669"/>
    <property type="project" value="UniProtKB-UniRule"/>
</dbReference>
<evidence type="ECO:0000313" key="10">
    <source>
        <dbReference type="Proteomes" id="UP000643207"/>
    </source>
</evidence>
<evidence type="ECO:0000256" key="6">
    <source>
        <dbReference type="RuleBase" id="RU003355"/>
    </source>
</evidence>
<dbReference type="Gene3D" id="3.40.50.200">
    <property type="entry name" value="Peptidase S8/S53 domain"/>
    <property type="match status" value="1"/>
</dbReference>
<sequence>MQSILRGRLRPLCGLAATLLLATAGPVRAETPVLIPEEVARGELPMPPLPDRSARAAGGSARYIVTLRSSGAASTAEAERQVRGQSGRIRQHFGRALRGYTAEVPVARSAAYIAALRRNPEVLAVELDQPVRLRQTIQSAAPWGLDRSDQRTLPLSGAFSYLGSGQGVRAYIVDTGILAGHQDFGSRVLPGHSTVADAHGSSDCNGHGTHVAGIVGGATWGVAKAVSLVPVRVLDCQGAGMSSGVIAGLDWILAHGVKPAVVNLSLGGGISPAMDAAVARLVAEGYAVVAAAGNSGTDACGSSPGRAPLALTVGASTATDERASYSNFGRCVDLFAPGSSIRSAYGTGPTATATMSGTSMAAPHVAGTLALLLQRAPAATPAQLATALTGAATPSKLKTVGSGSPNLLLYSAISSSPIPRSSAVDALSGSTAASGKTAWLATVNVVVRDQDGNYLPKVSVKGSFSTGGTGSCVTGSTGVCSLKSPKIKNAVLATTFGLTGLSGGGVVYDATRNRSISLSLARP</sequence>
<feature type="active site" description="Charge relay system" evidence="5">
    <location>
        <position position="359"/>
    </location>
</feature>
<dbReference type="SUPFAM" id="SSF52743">
    <property type="entry name" value="Subtilisin-like"/>
    <property type="match status" value="1"/>
</dbReference>
<dbReference type="AlphaFoldDB" id="A0A9X1BMT3"/>
<name>A0A9X1BMT3_9BURK</name>
<dbReference type="PROSITE" id="PS51892">
    <property type="entry name" value="SUBTILASE"/>
    <property type="match status" value="1"/>
</dbReference>
<accession>A0A9X1BMT3</accession>